<reference evidence="1" key="1">
    <citation type="submission" date="2016-01" db="EMBL/GenBank/DDBJ databases">
        <authorList>
            <person name="Peeters C."/>
        </authorList>
    </citation>
    <scope>NUCLEOTIDE SEQUENCE [LARGE SCALE GENOMIC DNA]</scope>
    <source>
        <strain evidence="1">LMG 29323</strain>
    </source>
</reference>
<dbReference type="Proteomes" id="UP000054911">
    <property type="component" value="Unassembled WGS sequence"/>
</dbReference>
<name>A0A157ZHN0_9BURK</name>
<proteinExistence type="predicted"/>
<dbReference type="OrthoDB" id="9008289at2"/>
<gene>
    <name evidence="1" type="ORF">AWB80_00835</name>
</gene>
<accession>A0A157ZHN0</accession>
<sequence length="166" mass="17433">MEVTTPDHHAPSEARFRVRAPNSAPRRIRVIALTDDDAEVRRCAERARADVQFVRASELAALLQTEGADAASILRSVDANTSAFNAWLGTPDLVVIAGREGDDAQAGAVAAQAYRSRGVTVSGVVGPSRDELACAGTADLLRPHCTMLILPVSAGYLDDLLAALGA</sequence>
<protein>
    <submittedName>
        <fullName evidence="1">Uncharacterized protein</fullName>
    </submittedName>
</protein>
<evidence type="ECO:0000313" key="1">
    <source>
        <dbReference type="EMBL" id="SAK45042.1"/>
    </source>
</evidence>
<comment type="caution">
    <text evidence="1">The sequence shown here is derived from an EMBL/GenBank/DDBJ whole genome shotgun (WGS) entry which is preliminary data.</text>
</comment>
<evidence type="ECO:0000313" key="2">
    <source>
        <dbReference type="Proteomes" id="UP000054911"/>
    </source>
</evidence>
<organism evidence="1 2">
    <name type="scientific">Caballeronia pedi</name>
    <dbReference type="NCBI Taxonomy" id="1777141"/>
    <lineage>
        <taxon>Bacteria</taxon>
        <taxon>Pseudomonadati</taxon>
        <taxon>Pseudomonadota</taxon>
        <taxon>Betaproteobacteria</taxon>
        <taxon>Burkholderiales</taxon>
        <taxon>Burkholderiaceae</taxon>
        <taxon>Caballeronia</taxon>
    </lineage>
</organism>
<dbReference type="RefSeq" id="WP_061173357.1">
    <property type="nucleotide sequence ID" value="NZ_FCOE02000002.1"/>
</dbReference>
<dbReference type="STRING" id="1777141.AWB80_00835"/>
<keyword evidence="2" id="KW-1185">Reference proteome</keyword>
<dbReference type="AlphaFoldDB" id="A0A157ZHN0"/>
<dbReference type="EMBL" id="FCOE02000002">
    <property type="protein sequence ID" value="SAK45042.1"/>
    <property type="molecule type" value="Genomic_DNA"/>
</dbReference>